<dbReference type="CDD" id="cd00093">
    <property type="entry name" value="HTH_XRE"/>
    <property type="match status" value="1"/>
</dbReference>
<dbReference type="InterPro" id="IPR001387">
    <property type="entry name" value="Cro/C1-type_HTH"/>
</dbReference>
<keyword evidence="3" id="KW-1185">Reference proteome</keyword>
<dbReference type="SUPFAM" id="SSF47413">
    <property type="entry name" value="lambda repressor-like DNA-binding domains"/>
    <property type="match status" value="1"/>
</dbReference>
<accession>A0A8J8GDV9</accession>
<dbReference type="SMART" id="SM00530">
    <property type="entry name" value="HTH_XRE"/>
    <property type="match status" value="1"/>
</dbReference>
<evidence type="ECO:0000313" key="3">
    <source>
        <dbReference type="Proteomes" id="UP000625804"/>
    </source>
</evidence>
<evidence type="ECO:0000313" key="2">
    <source>
        <dbReference type="EMBL" id="NSL51719.1"/>
    </source>
</evidence>
<evidence type="ECO:0000259" key="1">
    <source>
        <dbReference type="PROSITE" id="PS50943"/>
    </source>
</evidence>
<dbReference type="RefSeq" id="WP_173730920.1">
    <property type="nucleotide sequence ID" value="NZ_JABTTE010000008.1"/>
</dbReference>
<dbReference type="GO" id="GO:0003677">
    <property type="term" value="F:DNA binding"/>
    <property type="evidence" value="ECO:0007669"/>
    <property type="project" value="InterPro"/>
</dbReference>
<organism evidence="2 3">
    <name type="scientific">Calidifontibacillus erzurumensis</name>
    <dbReference type="NCBI Taxonomy" id="2741433"/>
    <lineage>
        <taxon>Bacteria</taxon>
        <taxon>Bacillati</taxon>
        <taxon>Bacillota</taxon>
        <taxon>Bacilli</taxon>
        <taxon>Bacillales</taxon>
        <taxon>Bacillaceae</taxon>
        <taxon>Calidifontibacillus/Schinkia group</taxon>
        <taxon>Calidifontibacillus</taxon>
    </lineage>
</organism>
<dbReference type="EMBL" id="JABTTE010000008">
    <property type="protein sequence ID" value="NSL51719.1"/>
    <property type="molecule type" value="Genomic_DNA"/>
</dbReference>
<comment type="caution">
    <text evidence="2">The sequence shown here is derived from an EMBL/GenBank/DDBJ whole genome shotgun (WGS) entry which is preliminary data.</text>
</comment>
<name>A0A8J8GDV9_9BACI</name>
<gene>
    <name evidence="2" type="ORF">HR057_08045</name>
</gene>
<feature type="domain" description="HTH cro/C1-type" evidence="1">
    <location>
        <begin position="10"/>
        <end position="63"/>
    </location>
</feature>
<dbReference type="PROSITE" id="PS50943">
    <property type="entry name" value="HTH_CROC1"/>
    <property type="match status" value="1"/>
</dbReference>
<sequence length="72" mass="8383">MARYKVTPRLNKILEERGWKQKDLAAKAGTTEATISRFDRQNRYDIETLVIISRALGLSIEDLFIIEENNEE</sequence>
<dbReference type="InterPro" id="IPR010982">
    <property type="entry name" value="Lambda_DNA-bd_dom_sf"/>
</dbReference>
<proteinExistence type="predicted"/>
<dbReference type="AlphaFoldDB" id="A0A8J8GDV9"/>
<protein>
    <submittedName>
        <fullName evidence="2">Helix-turn-helix transcriptional regulator</fullName>
    </submittedName>
</protein>
<dbReference type="Proteomes" id="UP000625804">
    <property type="component" value="Unassembled WGS sequence"/>
</dbReference>
<dbReference type="Pfam" id="PF13443">
    <property type="entry name" value="HTH_26"/>
    <property type="match status" value="1"/>
</dbReference>
<dbReference type="Gene3D" id="1.10.260.40">
    <property type="entry name" value="lambda repressor-like DNA-binding domains"/>
    <property type="match status" value="1"/>
</dbReference>
<reference evidence="2" key="1">
    <citation type="submission" date="2020-06" db="EMBL/GenBank/DDBJ databases">
        <title>A novel thermopfilic bacterium from Erzurum, Turkey.</title>
        <authorList>
            <person name="Adiguzel A."/>
            <person name="Ay H."/>
            <person name="Baltaci M.O."/>
        </authorList>
    </citation>
    <scope>NUCLEOTIDE SEQUENCE</scope>
    <source>
        <strain evidence="2">P2</strain>
    </source>
</reference>